<feature type="compositionally biased region" description="Polar residues" evidence="3">
    <location>
        <begin position="734"/>
        <end position="748"/>
    </location>
</feature>
<dbReference type="Pfam" id="PF00439">
    <property type="entry name" value="Bromodomain"/>
    <property type="match status" value="2"/>
</dbReference>
<dbReference type="GO" id="GO:0006355">
    <property type="term" value="P:regulation of DNA-templated transcription"/>
    <property type="evidence" value="ECO:0007669"/>
    <property type="project" value="TreeGrafter"/>
</dbReference>
<dbReference type="PANTHER" id="PTHR22880:SF225">
    <property type="entry name" value="BROMODOMAIN-CONTAINING PROTEIN BET-1-RELATED"/>
    <property type="match status" value="1"/>
</dbReference>
<protein>
    <recommendedName>
        <fullName evidence="8">Bromodomain-containing protein</fullName>
    </recommendedName>
</protein>
<proteinExistence type="predicted"/>
<feature type="domain" description="NET" evidence="5">
    <location>
        <begin position="587"/>
        <end position="666"/>
    </location>
</feature>
<feature type="domain" description="Bromo" evidence="4">
    <location>
        <begin position="375"/>
        <end position="447"/>
    </location>
</feature>
<evidence type="ECO:0000256" key="1">
    <source>
        <dbReference type="ARBA" id="ARBA00023117"/>
    </source>
</evidence>
<evidence type="ECO:0000256" key="2">
    <source>
        <dbReference type="PROSITE-ProRule" id="PRU00035"/>
    </source>
</evidence>
<evidence type="ECO:0000259" key="5">
    <source>
        <dbReference type="PROSITE" id="PS51525"/>
    </source>
</evidence>
<gene>
    <name evidence="6" type="ORF">HK100_001490</name>
</gene>
<evidence type="ECO:0000256" key="3">
    <source>
        <dbReference type="SAM" id="MobiDB-lite"/>
    </source>
</evidence>
<feature type="compositionally biased region" description="Basic and acidic residues" evidence="3">
    <location>
        <begin position="331"/>
        <end position="341"/>
    </location>
</feature>
<reference evidence="6" key="1">
    <citation type="submission" date="2020-05" db="EMBL/GenBank/DDBJ databases">
        <title>Phylogenomic resolution of chytrid fungi.</title>
        <authorList>
            <person name="Stajich J.E."/>
            <person name="Amses K."/>
            <person name="Simmons R."/>
            <person name="Seto K."/>
            <person name="Myers J."/>
            <person name="Bonds A."/>
            <person name="Quandt C.A."/>
            <person name="Barry K."/>
            <person name="Liu P."/>
            <person name="Grigoriev I."/>
            <person name="Longcore J.E."/>
            <person name="James T.Y."/>
        </authorList>
    </citation>
    <scope>NUCLEOTIDE SEQUENCE</scope>
    <source>
        <strain evidence="6">JEL0513</strain>
    </source>
</reference>
<feature type="compositionally biased region" description="Polar residues" evidence="3">
    <location>
        <begin position="817"/>
        <end position="826"/>
    </location>
</feature>
<dbReference type="GO" id="GO:0006338">
    <property type="term" value="P:chromatin remodeling"/>
    <property type="evidence" value="ECO:0007669"/>
    <property type="project" value="TreeGrafter"/>
</dbReference>
<dbReference type="Gene3D" id="1.20.920.10">
    <property type="entry name" value="Bromodomain-like"/>
    <property type="match status" value="2"/>
</dbReference>
<dbReference type="PROSITE" id="PS00633">
    <property type="entry name" value="BROMODOMAIN_1"/>
    <property type="match status" value="1"/>
</dbReference>
<feature type="domain" description="Bromo" evidence="4">
    <location>
        <begin position="222"/>
        <end position="294"/>
    </location>
</feature>
<feature type="region of interest" description="Disordered" evidence="3">
    <location>
        <begin position="817"/>
        <end position="839"/>
    </location>
</feature>
<feature type="compositionally biased region" description="Polar residues" evidence="3">
    <location>
        <begin position="755"/>
        <end position="770"/>
    </location>
</feature>
<feature type="region of interest" description="Disordered" evidence="3">
    <location>
        <begin position="731"/>
        <end position="793"/>
    </location>
</feature>
<feature type="region of interest" description="Disordered" evidence="3">
    <location>
        <begin position="489"/>
        <end position="519"/>
    </location>
</feature>
<dbReference type="InterPro" id="IPR050935">
    <property type="entry name" value="Bromo_chromatin_reader"/>
</dbReference>
<name>A0AAD5T2R5_9FUNG</name>
<dbReference type="Pfam" id="PF17035">
    <property type="entry name" value="BET"/>
    <property type="match status" value="1"/>
</dbReference>
<dbReference type="AlphaFoldDB" id="A0AAD5T2R5"/>
<evidence type="ECO:0000259" key="4">
    <source>
        <dbReference type="PROSITE" id="PS50014"/>
    </source>
</evidence>
<feature type="compositionally biased region" description="Acidic residues" evidence="3">
    <location>
        <begin position="492"/>
        <end position="515"/>
    </location>
</feature>
<dbReference type="InterPro" id="IPR038336">
    <property type="entry name" value="NET_sf"/>
</dbReference>
<keyword evidence="7" id="KW-1185">Reference proteome</keyword>
<keyword evidence="1 2" id="KW-0103">Bromodomain</keyword>
<dbReference type="PRINTS" id="PR00503">
    <property type="entry name" value="BROMODOMAIN"/>
</dbReference>
<dbReference type="GO" id="GO:0005634">
    <property type="term" value="C:nucleus"/>
    <property type="evidence" value="ECO:0007669"/>
    <property type="project" value="TreeGrafter"/>
</dbReference>
<dbReference type="EMBL" id="JADGJH010001322">
    <property type="protein sequence ID" value="KAJ3115010.1"/>
    <property type="molecule type" value="Genomic_DNA"/>
</dbReference>
<dbReference type="Proteomes" id="UP001211907">
    <property type="component" value="Unassembled WGS sequence"/>
</dbReference>
<evidence type="ECO:0008006" key="8">
    <source>
        <dbReference type="Google" id="ProtNLM"/>
    </source>
</evidence>
<dbReference type="SUPFAM" id="SSF47370">
    <property type="entry name" value="Bromodomain"/>
    <property type="match status" value="2"/>
</dbReference>
<comment type="caution">
    <text evidence="6">The sequence shown here is derived from an EMBL/GenBank/DDBJ whole genome shotgun (WGS) entry which is preliminary data.</text>
</comment>
<dbReference type="InterPro" id="IPR036427">
    <property type="entry name" value="Bromodomain-like_sf"/>
</dbReference>
<dbReference type="InterPro" id="IPR027353">
    <property type="entry name" value="NET_dom"/>
</dbReference>
<evidence type="ECO:0000313" key="6">
    <source>
        <dbReference type="EMBL" id="KAJ3115010.1"/>
    </source>
</evidence>
<dbReference type="PROSITE" id="PS50014">
    <property type="entry name" value="BROMODOMAIN_2"/>
    <property type="match status" value="2"/>
</dbReference>
<dbReference type="InterPro" id="IPR001487">
    <property type="entry name" value="Bromodomain"/>
</dbReference>
<feature type="region of interest" description="Disordered" evidence="3">
    <location>
        <begin position="662"/>
        <end position="701"/>
    </location>
</feature>
<feature type="compositionally biased region" description="Polar residues" evidence="3">
    <location>
        <begin position="779"/>
        <end position="793"/>
    </location>
</feature>
<accession>A0AAD5T2R5</accession>
<dbReference type="PROSITE" id="PS51525">
    <property type="entry name" value="NET"/>
    <property type="match status" value="1"/>
</dbReference>
<dbReference type="GO" id="GO:0000785">
    <property type="term" value="C:chromatin"/>
    <property type="evidence" value="ECO:0007669"/>
    <property type="project" value="TreeGrafter"/>
</dbReference>
<feature type="compositionally biased region" description="Low complexity" evidence="3">
    <location>
        <begin position="689"/>
        <end position="698"/>
    </location>
</feature>
<feature type="region of interest" description="Disordered" evidence="3">
    <location>
        <begin position="315"/>
        <end position="353"/>
    </location>
</feature>
<dbReference type="InterPro" id="IPR018359">
    <property type="entry name" value="Bromodomain_CS"/>
</dbReference>
<dbReference type="PANTHER" id="PTHR22880">
    <property type="entry name" value="FALZ-RELATED BROMODOMAIN-CONTAINING PROTEINS"/>
    <property type="match status" value="1"/>
</dbReference>
<sequence>MKRNVEECETMAADVNANPIASNTRPEIYNNSNLANSGFNPAFVFSSNSNAADALDLANAVSKQSAFSTVLDVDALFEQSVAHVSLPPIDKHVSANIDDRVSKRIKLNGKNSENDTLLQPLPIEAVKNEPASPFGVTLSADASPNSSAQEKNSVFDYSRHASFASASGSNPDLVDTLISQQKLQKQKYVKESDIVPCQLSQQQTPLDKLQLKFCKQFMSKVKRVKMAEAFLHPVDPIKWNIPTYFSVIKHPMDLSTIQKKLDSGSYVTAQTFKDDLNLMLNNCWDFNGKDSHVGKSAVKLQIYVTKQFQDMPYIAEDKSQRYKPQPNHKSQSLDRPKREPQPRNSLSPTRKLVSKHSIAELKHAEAIVRELMKPKYASFALPFLLPVDYVNLNIPSYPHIIKYPMDFGTILSNLENKKYTSLAEFESDARLVFRNCYTFNLEGSEIYEMGKKLEQVFEKKLKEKPSILSLPIESSTLGVVTESTKSIVNNYVDDDDDDNESNSNNDNDDCSDSSSDDEKAQRLKHLMKMMDNMTSKLASATNGDTKVKNAHKKAAKVQELIEQQKRVLESAAAVVVAPKKKKSRSKSDQPLGVVNEISLQQKMELTEKIQFLTAENMTTVFQIIGLDSQADSQTEIELDMDSVDCNTLYKLYHFVINAMPSATRKKSSGGTGNETLSDGKLSGFDTDSDSSSSTSSSDVFEGGAETISNSLAVTVPKAAVTTAPEVTVTATAKQANTSQRRQSATPASISKGLMKQQQQQRGTLKNNSIDKSAPPLASTVASGGTLKQPQSSATVASVLVPAENSVAKRTELKFKKSNATSTANGSGNTGALMRKSNGAINGNTSVDVFGYIEELEKKKGKEQAEQMKLHKEREEERKADLVRWVQERKPTSNSYKPSSVTSSLQASVDLIPTREERLAQYEKSMERFAGKWLDLHRQGLMMQEFDEMIRSESSPKYEMQLSKEREMVLDSAGIIKTLFDDVYVQYKRKS</sequence>
<dbReference type="SMART" id="SM00297">
    <property type="entry name" value="BROMO"/>
    <property type="match status" value="2"/>
</dbReference>
<organism evidence="6 7">
    <name type="scientific">Physocladia obscura</name>
    <dbReference type="NCBI Taxonomy" id="109957"/>
    <lineage>
        <taxon>Eukaryota</taxon>
        <taxon>Fungi</taxon>
        <taxon>Fungi incertae sedis</taxon>
        <taxon>Chytridiomycota</taxon>
        <taxon>Chytridiomycota incertae sedis</taxon>
        <taxon>Chytridiomycetes</taxon>
        <taxon>Chytridiales</taxon>
        <taxon>Chytriomycetaceae</taxon>
        <taxon>Physocladia</taxon>
    </lineage>
</organism>
<evidence type="ECO:0000313" key="7">
    <source>
        <dbReference type="Proteomes" id="UP001211907"/>
    </source>
</evidence>
<dbReference type="Gene3D" id="1.20.1270.220">
    <property type="match status" value="1"/>
</dbReference>